<dbReference type="GO" id="GO:0032259">
    <property type="term" value="P:methylation"/>
    <property type="evidence" value="ECO:0007669"/>
    <property type="project" value="UniProtKB-KW"/>
</dbReference>
<feature type="domain" description="CheR-type methyltransferase" evidence="4">
    <location>
        <begin position="1"/>
        <end position="225"/>
    </location>
</feature>
<keyword evidence="2" id="KW-0808">Transferase</keyword>
<keyword evidence="3" id="KW-0949">S-adenosyl-L-methionine</keyword>
<dbReference type="InterPro" id="IPR011990">
    <property type="entry name" value="TPR-like_helical_dom_sf"/>
</dbReference>
<dbReference type="PRINTS" id="PR00996">
    <property type="entry name" value="CHERMTFRASE"/>
</dbReference>
<dbReference type="Pfam" id="PF01739">
    <property type="entry name" value="CheR"/>
    <property type="match status" value="1"/>
</dbReference>
<dbReference type="InterPro" id="IPR000780">
    <property type="entry name" value="CheR_MeTrfase"/>
</dbReference>
<protein>
    <recommendedName>
        <fullName evidence="4">CheR-type methyltransferase domain-containing protein</fullName>
    </recommendedName>
</protein>
<dbReference type="Gene3D" id="1.25.40.10">
    <property type="entry name" value="Tetratricopeptide repeat domain"/>
    <property type="match status" value="1"/>
</dbReference>
<dbReference type="InterPro" id="IPR022642">
    <property type="entry name" value="CheR_C"/>
</dbReference>
<keyword evidence="6" id="KW-1185">Reference proteome</keyword>
<dbReference type="OrthoDB" id="40689at2"/>
<dbReference type="GO" id="GO:0008757">
    <property type="term" value="F:S-adenosylmethionine-dependent methyltransferase activity"/>
    <property type="evidence" value="ECO:0007669"/>
    <property type="project" value="InterPro"/>
</dbReference>
<dbReference type="SUPFAM" id="SSF53335">
    <property type="entry name" value="S-adenosyl-L-methionine-dependent methyltransferases"/>
    <property type="match status" value="1"/>
</dbReference>
<comment type="caution">
    <text evidence="5">The sequence shown here is derived from an EMBL/GenBank/DDBJ whole genome shotgun (WGS) entry which is preliminary data.</text>
</comment>
<reference evidence="6" key="1">
    <citation type="submission" date="2016-04" db="EMBL/GenBank/DDBJ databases">
        <title>The genome sequence project of a novel Fervidobacterium isolate from a hot spring in Thailand.</title>
        <authorList>
            <person name="Gonzalez J.M."/>
            <person name="Cuecas A."/>
            <person name="Kanoksilapatham W."/>
        </authorList>
    </citation>
    <scope>NUCLEOTIDE SEQUENCE [LARGE SCALE GENOMIC DNA]</scope>
    <source>
        <strain evidence="6">FC2004</strain>
    </source>
</reference>
<accession>A0A1E3G297</accession>
<proteinExistence type="predicted"/>
<dbReference type="Gene3D" id="3.40.50.150">
    <property type="entry name" value="Vaccinia Virus protein VP39"/>
    <property type="match status" value="1"/>
</dbReference>
<evidence type="ECO:0000313" key="5">
    <source>
        <dbReference type="EMBL" id="ODN30385.1"/>
    </source>
</evidence>
<dbReference type="PANTHER" id="PTHR24422:SF19">
    <property type="entry name" value="CHEMOTAXIS PROTEIN METHYLTRANSFERASE"/>
    <property type="match status" value="1"/>
</dbReference>
<evidence type="ECO:0000313" key="6">
    <source>
        <dbReference type="Proteomes" id="UP000094570"/>
    </source>
</evidence>
<evidence type="ECO:0000256" key="1">
    <source>
        <dbReference type="ARBA" id="ARBA00022603"/>
    </source>
</evidence>
<keyword evidence="1" id="KW-0489">Methyltransferase</keyword>
<dbReference type="AlphaFoldDB" id="A0A1E3G297"/>
<organism evidence="5 6">
    <name type="scientific">Fervidobacterium thailandense</name>
    <dbReference type="NCBI Taxonomy" id="1008305"/>
    <lineage>
        <taxon>Bacteria</taxon>
        <taxon>Thermotogati</taxon>
        <taxon>Thermotogota</taxon>
        <taxon>Thermotogae</taxon>
        <taxon>Thermotogales</taxon>
        <taxon>Fervidobacteriaceae</taxon>
        <taxon>Fervidobacterium</taxon>
    </lineage>
</organism>
<dbReference type="SMART" id="SM00138">
    <property type="entry name" value="MeTrc"/>
    <property type="match status" value="1"/>
</dbReference>
<dbReference type="EMBL" id="LWAF01000007">
    <property type="protein sequence ID" value="ODN30385.1"/>
    <property type="molecule type" value="Genomic_DNA"/>
</dbReference>
<dbReference type="InterPro" id="IPR050903">
    <property type="entry name" value="Bact_Chemotaxis_MeTrfase"/>
</dbReference>
<evidence type="ECO:0000256" key="2">
    <source>
        <dbReference type="ARBA" id="ARBA00022679"/>
    </source>
</evidence>
<dbReference type="SUPFAM" id="SSF48452">
    <property type="entry name" value="TPR-like"/>
    <property type="match status" value="1"/>
</dbReference>
<sequence>MVNENLATQVSRILSKHRLKINDRTLKRFLTALESINDVLTPELIEILVLDNLTIGESYFFRDRKVYNFLRKILPSKSDWTVLSIGCSRGEEVYSFSMVAKEVGANFEITGLDVSPQRIEEAKVGCYKFWSVRFLDENELESFFNKVGDKFCVKSDYRTNVTFTAGNFLSTSFDKKFDIIFARRVLLYVENEGLAIKKMYDLLQDEGLLVLGLGEYFPQVLEIFEPIAECPCVYRKIQRKEIATTAYKNVSEIRKTADFTAKPRAENANVKDESKKLKAQKEVITKTLERELNLEPALRVVEHCLENKKLIEAENFLRKLVHNFPTHYLVWKYLGILEMEKGNVRIAKEYLKKAAFLNHLDDEIWQLLRLTKGNG</sequence>
<name>A0A1E3G297_9BACT</name>
<gene>
    <name evidence="5" type="ORF">A4H02_05935</name>
</gene>
<dbReference type="PROSITE" id="PS50123">
    <property type="entry name" value="CHER"/>
    <property type="match status" value="1"/>
</dbReference>
<dbReference type="STRING" id="1008305.A4H02_05935"/>
<dbReference type="PANTHER" id="PTHR24422">
    <property type="entry name" value="CHEMOTAXIS PROTEIN METHYLTRANSFERASE"/>
    <property type="match status" value="1"/>
</dbReference>
<dbReference type="Proteomes" id="UP000094570">
    <property type="component" value="Unassembled WGS sequence"/>
</dbReference>
<evidence type="ECO:0000259" key="4">
    <source>
        <dbReference type="PROSITE" id="PS50123"/>
    </source>
</evidence>
<dbReference type="InterPro" id="IPR029063">
    <property type="entry name" value="SAM-dependent_MTases_sf"/>
</dbReference>
<evidence type="ECO:0000256" key="3">
    <source>
        <dbReference type="ARBA" id="ARBA00022691"/>
    </source>
</evidence>